<evidence type="ECO:0000313" key="2">
    <source>
        <dbReference type="Proteomes" id="UP000621799"/>
    </source>
</evidence>
<gene>
    <name evidence="1" type="ORF">IQ235_06245</name>
</gene>
<reference evidence="1" key="1">
    <citation type="submission" date="2020-10" db="EMBL/GenBank/DDBJ databases">
        <authorList>
            <person name="Castelo-Branco R."/>
            <person name="Eusebio N."/>
            <person name="Adriana R."/>
            <person name="Vieira A."/>
            <person name="Brugerolle De Fraissinette N."/>
            <person name="Rezende De Castro R."/>
            <person name="Schneider M.P."/>
            <person name="Vasconcelos V."/>
            <person name="Leao P.N."/>
        </authorList>
    </citation>
    <scope>NUCLEOTIDE SEQUENCE</scope>
    <source>
        <strain evidence="1">LEGE 11467</strain>
    </source>
</reference>
<evidence type="ECO:0000313" key="1">
    <source>
        <dbReference type="EMBL" id="MBE9040392.1"/>
    </source>
</evidence>
<dbReference type="EMBL" id="JADEXN010000080">
    <property type="protein sequence ID" value="MBE9040392.1"/>
    <property type="molecule type" value="Genomic_DNA"/>
</dbReference>
<protein>
    <submittedName>
        <fullName evidence="1">Uncharacterized protein</fullName>
    </submittedName>
</protein>
<organism evidence="1 2">
    <name type="scientific">Zarconia navalis LEGE 11467</name>
    <dbReference type="NCBI Taxonomy" id="1828826"/>
    <lineage>
        <taxon>Bacteria</taxon>
        <taxon>Bacillati</taxon>
        <taxon>Cyanobacteriota</taxon>
        <taxon>Cyanophyceae</taxon>
        <taxon>Oscillatoriophycideae</taxon>
        <taxon>Oscillatoriales</taxon>
        <taxon>Oscillatoriales incertae sedis</taxon>
        <taxon>Zarconia</taxon>
        <taxon>Zarconia navalis</taxon>
    </lineage>
</organism>
<proteinExistence type="predicted"/>
<name>A0A928VUB9_9CYAN</name>
<accession>A0A928VUB9</accession>
<dbReference type="RefSeq" id="WP_264320639.1">
    <property type="nucleotide sequence ID" value="NZ_JADEXN010000080.1"/>
</dbReference>
<dbReference type="Proteomes" id="UP000621799">
    <property type="component" value="Unassembled WGS sequence"/>
</dbReference>
<comment type="caution">
    <text evidence="1">The sequence shown here is derived from an EMBL/GenBank/DDBJ whole genome shotgun (WGS) entry which is preliminary data.</text>
</comment>
<dbReference type="AlphaFoldDB" id="A0A928VUB9"/>
<sequence length="251" mass="27980">MKFFKFFLVLGAIVFSIAGVSHRAWGNSHAIPVMESPVPFALEKLAFQDESSDCFLDSKIDDDRLLEIEFTQTCLNEKMELPELLDRTEKRINDNEQFPLKVRNTQYSLIDDGIKVKSEMSIDYPVIGLVTLALDQDIFINLTEGKIDLQAGETQLNVNVSSIPIENFSSLIDQVVDSQLVVYDDKTVSEFLAQTGLDLKLAEDIGISPEAVKFTVRAIESHVSAKIDKEELTIAIDFGEKSPSGEDAATR</sequence>
<keyword evidence="2" id="KW-1185">Reference proteome</keyword>